<comment type="subcellular location">
    <subcellularLocation>
        <location evidence="1">Cell outer membrane</location>
        <topology evidence="1">Single-pass membrane protein</topology>
    </subcellularLocation>
    <subcellularLocation>
        <location evidence="2">Periplasm</location>
    </subcellularLocation>
</comment>
<keyword evidence="3" id="KW-0574">Periplasm</keyword>
<dbReference type="InterPro" id="IPR045584">
    <property type="entry name" value="Pilin-like"/>
</dbReference>
<sequence>MKRGFTLVELAVALALLGVLALGLSLLLGHLAQGSQEAQEEAQLEADLQEVRARLTEDVLWSTAFTCTGAQATLTLPSGTVTYELSGGRVLRQGQPLTELSGYGGSFSCSGPTLTLTLSWGSTALPPIRVTQRVGLNVTSAPLTPDDVPIQGNGRLTRRGRSLRDLTWENQSGQTLYLKAFSVLEPVDNEVSRVDLRRNGNRILDEGGDLTVPASYPLNPPAPVDPGDELRLERLDFQNSVAGETLRLAFRFCLDSGCAREAVLEYAITCPRRGACTPL</sequence>
<evidence type="ECO:0000313" key="5">
    <source>
        <dbReference type="EMBL" id="AAS82184.1"/>
    </source>
</evidence>
<dbReference type="GO" id="GO:0042597">
    <property type="term" value="C:periplasmic space"/>
    <property type="evidence" value="ECO:0007669"/>
    <property type="project" value="UniProtKB-SubCell"/>
</dbReference>
<keyword evidence="4" id="KW-0998">Cell outer membrane</keyword>
<dbReference type="InterPro" id="IPR012902">
    <property type="entry name" value="N_methyl_site"/>
</dbReference>
<reference evidence="5 6" key="1">
    <citation type="journal article" date="2004" name="Nat. Biotechnol.">
        <title>The genome sequence of the extreme thermophile Thermus thermophilus.</title>
        <authorList>
            <person name="Henne A."/>
            <person name="Brueggemann H."/>
            <person name="Raasch C."/>
            <person name="Wiezer A."/>
            <person name="Hartsch T."/>
            <person name="Liesegang H."/>
            <person name="Johann A."/>
            <person name="Lienard T."/>
            <person name="Gohl O."/>
            <person name="Martinez-Arias R."/>
            <person name="Jacobi C."/>
            <person name="Starkuviene V."/>
            <person name="Schlenczeck S."/>
            <person name="Dencker S."/>
            <person name="Huber R."/>
            <person name="Klenk H.-P."/>
            <person name="Overbeek R."/>
            <person name="Kramer W."/>
            <person name="Merkl R."/>
            <person name="Gottschalk G."/>
            <person name="Fritz H.-J."/>
        </authorList>
    </citation>
    <scope>NUCLEOTIDE SEQUENCE [LARGE SCALE GENOMIC DNA]</scope>
    <source>
        <strain evidence="6">ATCC BAA-163 / DSM 7039 / HB27</strain>
    </source>
</reference>
<dbReference type="NCBIfam" id="TIGR02532">
    <property type="entry name" value="IV_pilin_GFxxxE"/>
    <property type="match status" value="1"/>
</dbReference>
<dbReference type="AlphaFoldDB" id="Q72GK6"/>
<dbReference type="SUPFAM" id="SSF54523">
    <property type="entry name" value="Pili subunits"/>
    <property type="match status" value="1"/>
</dbReference>
<dbReference type="EMBL" id="AE017221">
    <property type="protein sequence ID" value="AAS82184.1"/>
    <property type="molecule type" value="Genomic_DNA"/>
</dbReference>
<gene>
    <name evidence="5" type="ordered locus">TT_C1842</name>
</gene>
<evidence type="ECO:0000256" key="4">
    <source>
        <dbReference type="ARBA" id="ARBA00023237"/>
    </source>
</evidence>
<evidence type="ECO:0000256" key="3">
    <source>
        <dbReference type="ARBA" id="ARBA00022764"/>
    </source>
</evidence>
<organism evidence="5 6">
    <name type="scientific">Thermus thermophilus (strain ATCC BAA-163 / DSM 7039 / HB27)</name>
    <dbReference type="NCBI Taxonomy" id="262724"/>
    <lineage>
        <taxon>Bacteria</taxon>
        <taxon>Thermotogati</taxon>
        <taxon>Deinococcota</taxon>
        <taxon>Deinococci</taxon>
        <taxon>Thermales</taxon>
        <taxon>Thermaceae</taxon>
        <taxon>Thermus</taxon>
    </lineage>
</organism>
<dbReference type="Proteomes" id="UP000000592">
    <property type="component" value="Chromosome"/>
</dbReference>
<dbReference type="PROSITE" id="PS00409">
    <property type="entry name" value="PROKAR_NTER_METHYL"/>
    <property type="match status" value="1"/>
</dbReference>
<name>Q72GK6_THET2</name>
<keyword evidence="4" id="KW-0472">Membrane</keyword>
<dbReference type="RefSeq" id="WP_011174197.1">
    <property type="nucleotide sequence ID" value="NC_005835.1"/>
</dbReference>
<accession>Q72GK6</accession>
<evidence type="ECO:0000313" key="6">
    <source>
        <dbReference type="Proteomes" id="UP000000592"/>
    </source>
</evidence>
<dbReference type="KEGG" id="tth:TT_C1842"/>
<proteinExistence type="predicted"/>
<evidence type="ECO:0008006" key="7">
    <source>
        <dbReference type="Google" id="ProtNLM"/>
    </source>
</evidence>
<dbReference type="HOGENOM" id="CLU_997255_0_0_0"/>
<evidence type="ECO:0000256" key="1">
    <source>
        <dbReference type="ARBA" id="ARBA00004203"/>
    </source>
</evidence>
<protein>
    <recommendedName>
        <fullName evidence="7">Prepilin-type N-terminal cleavage/methylation domain-containing protein</fullName>
    </recommendedName>
</protein>
<dbReference type="eggNOG" id="ENOG5033M7Q">
    <property type="taxonomic scope" value="Bacteria"/>
</dbReference>
<evidence type="ECO:0000256" key="2">
    <source>
        <dbReference type="ARBA" id="ARBA00004418"/>
    </source>
</evidence>
<dbReference type="GO" id="GO:0009279">
    <property type="term" value="C:cell outer membrane"/>
    <property type="evidence" value="ECO:0007669"/>
    <property type="project" value="UniProtKB-SubCell"/>
</dbReference>
<dbReference type="Pfam" id="PF07963">
    <property type="entry name" value="N_methyl"/>
    <property type="match status" value="1"/>
</dbReference>